<comment type="similarity">
    <text evidence="1">Belongs to the ATP-dependent AMP-binding enzyme family.</text>
</comment>
<dbReference type="Proteomes" id="UP001611494">
    <property type="component" value="Unassembled WGS sequence"/>
</dbReference>
<dbReference type="PROSITE" id="PS00455">
    <property type="entry name" value="AMP_BINDING"/>
    <property type="match status" value="1"/>
</dbReference>
<dbReference type="InterPro" id="IPR000873">
    <property type="entry name" value="AMP-dep_synth/lig_dom"/>
</dbReference>
<feature type="compositionally biased region" description="Low complexity" evidence="3">
    <location>
        <begin position="1"/>
        <end position="17"/>
    </location>
</feature>
<dbReference type="PANTHER" id="PTHR43201:SF5">
    <property type="entry name" value="MEDIUM-CHAIN ACYL-COA LIGASE ACSF2, MITOCHONDRIAL"/>
    <property type="match status" value="1"/>
</dbReference>
<evidence type="ECO:0000313" key="6">
    <source>
        <dbReference type="EMBL" id="MFI2231343.1"/>
    </source>
</evidence>
<keyword evidence="2" id="KW-0436">Ligase</keyword>
<accession>A0ABW7VXP0</accession>
<evidence type="ECO:0000256" key="2">
    <source>
        <dbReference type="ARBA" id="ARBA00022598"/>
    </source>
</evidence>
<feature type="domain" description="AMP-binding enzyme C-terminal" evidence="5">
    <location>
        <begin position="461"/>
        <end position="537"/>
    </location>
</feature>
<dbReference type="InterPro" id="IPR020845">
    <property type="entry name" value="AMP-binding_CS"/>
</dbReference>
<sequence>MSSAPDPRTAQAAAALTGPGGPFELSTETVLGTPLAVRRRRHRSLRELLDHSQSWGDRDYLVTADRRISFTEHAADAQALSRALADRYGVGRGDRIAILAANGPEWVITFWAAQCLGAIAVAYNAWWAAPEVEFGIRHTEPAVVVADAARAALAADTGVPVLSVAADLPRLIAGYRGSAPVVPVDEDDPAVVLYTSGTTGHPKGVVHTHRNLIAIADYHRYTDALGAALAGRAHREPSDKRFLLTSPLFHIASLHNLVVPRLATGAAVIVHTGAFAADRVLSLMARERVTNWGAVPTLAARLLEHDPVGYDLSALTALSLNAAPSSPAFQQRLRARLPGTGIALTTSYGLTESGTAATVATPAELAADPETVGRPIFGAAVEIRDRAGVPVAEGTEGEIWVRSPYVMLGYWRDEAATAAAIDGERWLRTGDFGTLTDGRLRMAGRRTDLILRGGENVYPTEIENVLDEHPAVRESAVLGVPDEDLGQRVAAVVVTDDPDALDTAELRGFVAERLAYFKVPEHWTITAAPLPRNATGKVMRREITP</sequence>
<dbReference type="InterPro" id="IPR045851">
    <property type="entry name" value="AMP-bd_C_sf"/>
</dbReference>
<evidence type="ECO:0000259" key="4">
    <source>
        <dbReference type="Pfam" id="PF00501"/>
    </source>
</evidence>
<dbReference type="InterPro" id="IPR025110">
    <property type="entry name" value="AMP-bd_C"/>
</dbReference>
<feature type="region of interest" description="Disordered" evidence="3">
    <location>
        <begin position="1"/>
        <end position="21"/>
    </location>
</feature>
<proteinExistence type="inferred from homology"/>
<dbReference type="PANTHER" id="PTHR43201">
    <property type="entry name" value="ACYL-COA SYNTHETASE"/>
    <property type="match status" value="1"/>
</dbReference>
<dbReference type="InterPro" id="IPR042099">
    <property type="entry name" value="ANL_N_sf"/>
</dbReference>
<dbReference type="RefSeq" id="WP_397062533.1">
    <property type="nucleotide sequence ID" value="NZ_JBIRYL010000002.1"/>
</dbReference>
<keyword evidence="7" id="KW-1185">Reference proteome</keyword>
<dbReference type="SUPFAM" id="SSF56801">
    <property type="entry name" value="Acetyl-CoA synthetase-like"/>
    <property type="match status" value="1"/>
</dbReference>
<protein>
    <submittedName>
        <fullName evidence="6">Class I adenylate-forming enzyme family protein</fullName>
    </submittedName>
</protein>
<dbReference type="Gene3D" id="3.30.300.30">
    <property type="match status" value="1"/>
</dbReference>
<comment type="caution">
    <text evidence="6">The sequence shown here is derived from an EMBL/GenBank/DDBJ whole genome shotgun (WGS) entry which is preliminary data.</text>
</comment>
<organism evidence="6 7">
    <name type="scientific">Nocardia testacea</name>
    <dbReference type="NCBI Taxonomy" id="248551"/>
    <lineage>
        <taxon>Bacteria</taxon>
        <taxon>Bacillati</taxon>
        <taxon>Actinomycetota</taxon>
        <taxon>Actinomycetes</taxon>
        <taxon>Mycobacteriales</taxon>
        <taxon>Nocardiaceae</taxon>
        <taxon>Nocardia</taxon>
    </lineage>
</organism>
<evidence type="ECO:0000313" key="7">
    <source>
        <dbReference type="Proteomes" id="UP001611494"/>
    </source>
</evidence>
<dbReference type="EMBL" id="JBIRYL010000002">
    <property type="protein sequence ID" value="MFI2231343.1"/>
    <property type="molecule type" value="Genomic_DNA"/>
</dbReference>
<reference evidence="6 7" key="1">
    <citation type="submission" date="2024-10" db="EMBL/GenBank/DDBJ databases">
        <title>The Natural Products Discovery Center: Release of the First 8490 Sequenced Strains for Exploring Actinobacteria Biosynthetic Diversity.</title>
        <authorList>
            <person name="Kalkreuter E."/>
            <person name="Kautsar S.A."/>
            <person name="Yang D."/>
            <person name="Bader C.D."/>
            <person name="Teijaro C.N."/>
            <person name="Fluegel L."/>
            <person name="Davis C.M."/>
            <person name="Simpson J.R."/>
            <person name="Lauterbach L."/>
            <person name="Steele A.D."/>
            <person name="Gui C."/>
            <person name="Meng S."/>
            <person name="Li G."/>
            <person name="Viehrig K."/>
            <person name="Ye F."/>
            <person name="Su P."/>
            <person name="Kiefer A.F."/>
            <person name="Nichols A."/>
            <person name="Cepeda A.J."/>
            <person name="Yan W."/>
            <person name="Fan B."/>
            <person name="Jiang Y."/>
            <person name="Adhikari A."/>
            <person name="Zheng C.-J."/>
            <person name="Schuster L."/>
            <person name="Cowan T.M."/>
            <person name="Smanski M.J."/>
            <person name="Chevrette M.G."/>
            <person name="De Carvalho L.P.S."/>
            <person name="Shen B."/>
        </authorList>
    </citation>
    <scope>NUCLEOTIDE SEQUENCE [LARGE SCALE GENOMIC DNA]</scope>
    <source>
        <strain evidence="6 7">NPDC019377</strain>
    </source>
</reference>
<name>A0ABW7VXP0_9NOCA</name>
<gene>
    <name evidence="6" type="ORF">ACH49Z_15975</name>
</gene>
<evidence type="ECO:0000259" key="5">
    <source>
        <dbReference type="Pfam" id="PF13193"/>
    </source>
</evidence>
<evidence type="ECO:0000256" key="1">
    <source>
        <dbReference type="ARBA" id="ARBA00006432"/>
    </source>
</evidence>
<dbReference type="Gene3D" id="3.40.50.12780">
    <property type="entry name" value="N-terminal domain of ligase-like"/>
    <property type="match status" value="1"/>
</dbReference>
<dbReference type="Pfam" id="PF13193">
    <property type="entry name" value="AMP-binding_C"/>
    <property type="match status" value="1"/>
</dbReference>
<evidence type="ECO:0000256" key="3">
    <source>
        <dbReference type="SAM" id="MobiDB-lite"/>
    </source>
</evidence>
<dbReference type="Pfam" id="PF00501">
    <property type="entry name" value="AMP-binding"/>
    <property type="match status" value="1"/>
</dbReference>
<feature type="domain" description="AMP-dependent synthetase/ligase" evidence="4">
    <location>
        <begin position="52"/>
        <end position="411"/>
    </location>
</feature>